<feature type="region of interest" description="Disordered" evidence="1">
    <location>
        <begin position="27"/>
        <end position="61"/>
    </location>
</feature>
<dbReference type="PROSITE" id="PS50828">
    <property type="entry name" value="SMR"/>
    <property type="match status" value="1"/>
</dbReference>
<protein>
    <submittedName>
        <fullName evidence="3">Smr/MutS family protein</fullName>
    </submittedName>
</protein>
<keyword evidence="4" id="KW-1185">Reference proteome</keyword>
<dbReference type="PANTHER" id="PTHR35562">
    <property type="entry name" value="DNA ENDONUCLEASE SMRA-RELATED"/>
    <property type="match status" value="1"/>
</dbReference>
<dbReference type="Pfam" id="PF01713">
    <property type="entry name" value="Smr"/>
    <property type="match status" value="1"/>
</dbReference>
<sequence length="225" mass="24677">MAGRRRSLREDERALWALVARDVAPLRSARRLPPGADTRQAEPGRDRPPQHEGGPSLINRAVHPLRAEGTGGEDRAAALSMEQLLSMGFSGVPGPSVRVALVPASAEKIGQRQPGVDDYNWRRFSQGGMRADLRLDLHGMVAQDAFRRLMEFLDVATRRGARCVEIITGLGSGQEGGVLRRELPMWLERPEIRSRILGLAYPHVGNKGSVRVLLRCRKTGPKAGS</sequence>
<dbReference type="InterPro" id="IPR002625">
    <property type="entry name" value="Smr_dom"/>
</dbReference>
<evidence type="ECO:0000313" key="4">
    <source>
        <dbReference type="Proteomes" id="UP000664399"/>
    </source>
</evidence>
<evidence type="ECO:0000259" key="2">
    <source>
        <dbReference type="PROSITE" id="PS50828"/>
    </source>
</evidence>
<evidence type="ECO:0000313" key="3">
    <source>
        <dbReference type="EMBL" id="MBO1327110.1"/>
    </source>
</evidence>
<dbReference type="Gene3D" id="3.30.1370.110">
    <property type="match status" value="1"/>
</dbReference>
<dbReference type="SMART" id="SM00463">
    <property type="entry name" value="SMR"/>
    <property type="match status" value="1"/>
</dbReference>
<accession>A0ABS3LHP6</accession>
<feature type="compositionally biased region" description="Basic and acidic residues" evidence="1">
    <location>
        <begin position="39"/>
        <end position="50"/>
    </location>
</feature>
<dbReference type="RefSeq" id="WP_207851987.1">
    <property type="nucleotide sequence ID" value="NZ_JAFVMG010000001.1"/>
</dbReference>
<dbReference type="EMBL" id="JAFVMG010000001">
    <property type="protein sequence ID" value="MBO1327110.1"/>
    <property type="molecule type" value="Genomic_DNA"/>
</dbReference>
<organism evidence="3 4">
    <name type="scientific">Acetobacter suratthaniensis</name>
    <dbReference type="NCBI Taxonomy" id="1502841"/>
    <lineage>
        <taxon>Bacteria</taxon>
        <taxon>Pseudomonadati</taxon>
        <taxon>Pseudomonadota</taxon>
        <taxon>Alphaproteobacteria</taxon>
        <taxon>Acetobacterales</taxon>
        <taxon>Acetobacteraceae</taxon>
        <taxon>Acetobacter</taxon>
    </lineage>
</organism>
<name>A0ABS3LHP6_9PROT</name>
<proteinExistence type="predicted"/>
<evidence type="ECO:0000256" key="1">
    <source>
        <dbReference type="SAM" id="MobiDB-lite"/>
    </source>
</evidence>
<comment type="caution">
    <text evidence="3">The sequence shown here is derived from an EMBL/GenBank/DDBJ whole genome shotgun (WGS) entry which is preliminary data.</text>
</comment>
<gene>
    <name evidence="3" type="ORF">J2D75_01300</name>
</gene>
<reference evidence="3 4" key="1">
    <citation type="submission" date="2021-03" db="EMBL/GenBank/DDBJ databases">
        <title>The complete genome sequence of Acetobacter suratthaniensis TBRC 1719.</title>
        <authorList>
            <person name="Charoenyingcharoen P."/>
            <person name="Yukphan P."/>
        </authorList>
    </citation>
    <scope>NUCLEOTIDE SEQUENCE [LARGE SCALE GENOMIC DNA]</scope>
    <source>
        <strain evidence="3 4">TBRC 1719</strain>
    </source>
</reference>
<dbReference type="InterPro" id="IPR036063">
    <property type="entry name" value="Smr_dom_sf"/>
</dbReference>
<dbReference type="Proteomes" id="UP000664399">
    <property type="component" value="Unassembled WGS sequence"/>
</dbReference>
<dbReference type="SUPFAM" id="SSF160443">
    <property type="entry name" value="SMR domain-like"/>
    <property type="match status" value="1"/>
</dbReference>
<feature type="domain" description="Smr" evidence="2">
    <location>
        <begin position="135"/>
        <end position="215"/>
    </location>
</feature>
<dbReference type="PANTHER" id="PTHR35562:SF2">
    <property type="entry name" value="DNA ENDONUCLEASE SMRA-RELATED"/>
    <property type="match status" value="1"/>
</dbReference>